<sequence length="263" mass="29061">MSACKIIAVANQKGGVAKSTTSYNFAACLSEAGKRVLLVDLDPQASLTILYGIDQPDELEFTVCDLMKACAEDKEMVAEACILHEHTVDLIPTRELSTLEISLVGVMSREHILKQVLTPLRSRYDYIIIDCPPSLGLLTVNALTACDRVLITTTPQFFSTKGLELLIDSIQRTRARLNPNIGVDGMLITMYAERTRIAKKIYEMTAEAFEGAVPIYKTVIPRSVQVDEANYAAESIVHYAPQGKVAQAYQSFCTEYLEGEKNE</sequence>
<dbReference type="FunFam" id="3.40.50.300:FF:000285">
    <property type="entry name" value="Sporulation initiation inhibitor Soj"/>
    <property type="match status" value="1"/>
</dbReference>
<dbReference type="InterPro" id="IPR027417">
    <property type="entry name" value="P-loop_NTPase"/>
</dbReference>
<comment type="catalytic activity">
    <reaction evidence="2">
        <text>ATP + H2O = ADP + phosphate + H(+)</text>
        <dbReference type="Rhea" id="RHEA:13065"/>
        <dbReference type="ChEBI" id="CHEBI:15377"/>
        <dbReference type="ChEBI" id="CHEBI:15378"/>
        <dbReference type="ChEBI" id="CHEBI:30616"/>
        <dbReference type="ChEBI" id="CHEBI:43474"/>
        <dbReference type="ChEBI" id="CHEBI:456216"/>
    </reaction>
</comment>
<dbReference type="PIRSF" id="PIRSF009320">
    <property type="entry name" value="Nuc_binding_HP_1000"/>
    <property type="match status" value="1"/>
</dbReference>
<dbReference type="EMBL" id="QXWZ01000008">
    <property type="protein sequence ID" value="NBI78489.1"/>
    <property type="molecule type" value="Genomic_DNA"/>
</dbReference>
<comment type="similarity">
    <text evidence="1">Belongs to the ParA family.</text>
</comment>
<protein>
    <recommendedName>
        <fullName evidence="4">Sporulation initiation inhibitor protein Soj</fullName>
    </recommendedName>
</protein>
<name>A0A845RG17_9FIRM</name>
<evidence type="ECO:0000256" key="3">
    <source>
        <dbReference type="ARBA" id="ARBA00062323"/>
    </source>
</evidence>
<feature type="domain" description="AAA" evidence="5">
    <location>
        <begin position="5"/>
        <end position="181"/>
    </location>
</feature>
<dbReference type="PANTHER" id="PTHR13696:SF99">
    <property type="entry name" value="COBYRINIC ACID AC-DIAMIDE SYNTHASE"/>
    <property type="match status" value="1"/>
</dbReference>
<gene>
    <name evidence="6" type="ORF">D3Z39_06350</name>
</gene>
<dbReference type="AlphaFoldDB" id="A0A845RG17"/>
<organism evidence="6 7">
    <name type="scientific">Anaerotruncus colihominis</name>
    <dbReference type="NCBI Taxonomy" id="169435"/>
    <lineage>
        <taxon>Bacteria</taxon>
        <taxon>Bacillati</taxon>
        <taxon>Bacillota</taxon>
        <taxon>Clostridia</taxon>
        <taxon>Eubacteriales</taxon>
        <taxon>Oscillospiraceae</taxon>
        <taxon>Anaerotruncus</taxon>
    </lineage>
</organism>
<dbReference type="InterPro" id="IPR025669">
    <property type="entry name" value="AAA_dom"/>
</dbReference>
<dbReference type="RefSeq" id="WP_160209338.1">
    <property type="nucleotide sequence ID" value="NZ_QXWZ01000008.1"/>
</dbReference>
<dbReference type="PANTHER" id="PTHR13696">
    <property type="entry name" value="P-LOOP CONTAINING NUCLEOSIDE TRIPHOSPHATE HYDROLASE"/>
    <property type="match status" value="1"/>
</dbReference>
<dbReference type="SUPFAM" id="SSF52540">
    <property type="entry name" value="P-loop containing nucleoside triphosphate hydrolases"/>
    <property type="match status" value="1"/>
</dbReference>
<dbReference type="InterPro" id="IPR050678">
    <property type="entry name" value="DNA_Partitioning_ATPase"/>
</dbReference>
<dbReference type="Proteomes" id="UP000446348">
    <property type="component" value="Unassembled WGS sequence"/>
</dbReference>
<evidence type="ECO:0000256" key="2">
    <source>
        <dbReference type="ARBA" id="ARBA00049360"/>
    </source>
</evidence>
<dbReference type="OrthoDB" id="9815116at2"/>
<proteinExistence type="inferred from homology"/>
<comment type="subunit">
    <text evidence="3">Dimerizes in the presence of ATP but not ADP; ATP-binding is required for double-stranded (ds)DNA-binding. Interacts with DnaA.</text>
</comment>
<evidence type="ECO:0000259" key="5">
    <source>
        <dbReference type="Pfam" id="PF13614"/>
    </source>
</evidence>
<evidence type="ECO:0000256" key="1">
    <source>
        <dbReference type="ARBA" id="ARBA00006976"/>
    </source>
</evidence>
<accession>A0A845RG17</accession>
<dbReference type="CDD" id="cd02042">
    <property type="entry name" value="ParAB_family"/>
    <property type="match status" value="1"/>
</dbReference>
<dbReference type="Pfam" id="PF13614">
    <property type="entry name" value="AAA_31"/>
    <property type="match status" value="1"/>
</dbReference>
<evidence type="ECO:0000313" key="6">
    <source>
        <dbReference type="EMBL" id="NBI78489.1"/>
    </source>
</evidence>
<reference evidence="6 7" key="1">
    <citation type="submission" date="2018-08" db="EMBL/GenBank/DDBJ databases">
        <title>Murine metabolic-syndrome-specific gut microbial biobank.</title>
        <authorList>
            <person name="Liu C."/>
        </authorList>
    </citation>
    <scope>NUCLEOTIDE SEQUENCE [LARGE SCALE GENOMIC DNA]</scope>
    <source>
        <strain evidence="6 7">X69</strain>
    </source>
</reference>
<dbReference type="Gene3D" id="3.40.50.300">
    <property type="entry name" value="P-loop containing nucleotide triphosphate hydrolases"/>
    <property type="match status" value="1"/>
</dbReference>
<evidence type="ECO:0000313" key="7">
    <source>
        <dbReference type="Proteomes" id="UP000446348"/>
    </source>
</evidence>
<evidence type="ECO:0000256" key="4">
    <source>
        <dbReference type="ARBA" id="ARBA00071824"/>
    </source>
</evidence>
<comment type="caution">
    <text evidence="6">The sequence shown here is derived from an EMBL/GenBank/DDBJ whole genome shotgun (WGS) entry which is preliminary data.</text>
</comment>